<dbReference type="SUPFAM" id="SSF52507">
    <property type="entry name" value="Homo-oligomeric flavin-containing Cys decarboxylases, HFCD"/>
    <property type="match status" value="1"/>
</dbReference>
<dbReference type="InterPro" id="IPR036551">
    <property type="entry name" value="Flavin_trans-like"/>
</dbReference>
<evidence type="ECO:0000256" key="3">
    <source>
        <dbReference type="SAM" id="MobiDB-lite"/>
    </source>
</evidence>
<dbReference type="GO" id="GO:0071513">
    <property type="term" value="C:phosphopantothenoylcysteine decarboxylase complex"/>
    <property type="evidence" value="ECO:0007669"/>
    <property type="project" value="TreeGrafter"/>
</dbReference>
<dbReference type="Gene3D" id="3.40.50.1950">
    <property type="entry name" value="Flavin prenyltransferase-like"/>
    <property type="match status" value="1"/>
</dbReference>
<comment type="similarity">
    <text evidence="2">Belongs to the HFCD (homooligomeric flavin containing Cys decarboxylase) superfamily.</text>
</comment>
<dbReference type="InterPro" id="IPR003382">
    <property type="entry name" value="Flavoprotein"/>
</dbReference>
<organism evidence="5 6">
    <name type="scientific">Synchytrium microbalum</name>
    <dbReference type="NCBI Taxonomy" id="1806994"/>
    <lineage>
        <taxon>Eukaryota</taxon>
        <taxon>Fungi</taxon>
        <taxon>Fungi incertae sedis</taxon>
        <taxon>Chytridiomycota</taxon>
        <taxon>Chytridiomycota incertae sedis</taxon>
        <taxon>Chytridiomycetes</taxon>
        <taxon>Synchytriales</taxon>
        <taxon>Synchytriaceae</taxon>
        <taxon>Synchytrium</taxon>
    </lineage>
</organism>
<gene>
    <name evidence="5" type="ORF">SmJEL517_g04272</name>
</gene>
<dbReference type="GeneID" id="42005497"/>
<evidence type="ECO:0000256" key="1">
    <source>
        <dbReference type="ARBA" id="ARBA00022993"/>
    </source>
</evidence>
<dbReference type="PANTHER" id="PTHR14359">
    <property type="entry name" value="HOMO-OLIGOMERIC FLAVIN CONTAINING CYS DECARBOXYLASE FAMILY"/>
    <property type="match status" value="1"/>
</dbReference>
<feature type="compositionally biased region" description="Polar residues" evidence="3">
    <location>
        <begin position="14"/>
        <end position="23"/>
    </location>
</feature>
<sequence>MSSSSVLVNRSNNGTELSRSTSTGTIRPRHILIGATGSVASIKIPLLHDEMGVEIRIVTTEHALHFFKPDDVKPAEVLTDADEWKAWKKMSDPVIHIDLRNWADLMVIAPLDANTLAKLAQGLSDNLLTCILRAWAPTRPVLICPAMNTYMWDHPFTAKHLKILQDELGYKVIPPISKILACGDVGVGAMAQVDEIARVVMETLDSSV</sequence>
<dbReference type="GO" id="GO:0004633">
    <property type="term" value="F:phosphopantothenoylcysteine decarboxylase activity"/>
    <property type="evidence" value="ECO:0007669"/>
    <property type="project" value="TreeGrafter"/>
</dbReference>
<name>A0A507BZT5_9FUNG</name>
<dbReference type="GO" id="GO:0010181">
    <property type="term" value="F:FMN binding"/>
    <property type="evidence" value="ECO:0007669"/>
    <property type="project" value="TreeGrafter"/>
</dbReference>
<dbReference type="PANTHER" id="PTHR14359:SF6">
    <property type="entry name" value="PHOSPHOPANTOTHENOYLCYSTEINE DECARBOXYLASE"/>
    <property type="match status" value="1"/>
</dbReference>
<dbReference type="Proteomes" id="UP000319731">
    <property type="component" value="Unassembled WGS sequence"/>
</dbReference>
<evidence type="ECO:0000256" key="2">
    <source>
        <dbReference type="ARBA" id="ARBA00038350"/>
    </source>
</evidence>
<dbReference type="RefSeq" id="XP_031023806.1">
    <property type="nucleotide sequence ID" value="XM_031170200.1"/>
</dbReference>
<evidence type="ECO:0000259" key="4">
    <source>
        <dbReference type="Pfam" id="PF02441"/>
    </source>
</evidence>
<feature type="compositionally biased region" description="Low complexity" evidence="3">
    <location>
        <begin position="1"/>
        <end position="13"/>
    </location>
</feature>
<feature type="region of interest" description="Disordered" evidence="3">
    <location>
        <begin position="1"/>
        <end position="23"/>
    </location>
</feature>
<keyword evidence="1" id="KW-0173">Coenzyme A biosynthesis</keyword>
<evidence type="ECO:0000313" key="5">
    <source>
        <dbReference type="EMBL" id="TPX32628.1"/>
    </source>
</evidence>
<reference evidence="5 6" key="1">
    <citation type="journal article" date="2019" name="Sci. Rep.">
        <title>Comparative genomics of chytrid fungi reveal insights into the obligate biotrophic and pathogenic lifestyle of Synchytrium endobioticum.</title>
        <authorList>
            <person name="van de Vossenberg B.T.L.H."/>
            <person name="Warris S."/>
            <person name="Nguyen H.D.T."/>
            <person name="van Gent-Pelzer M.P.E."/>
            <person name="Joly D.L."/>
            <person name="van de Geest H.C."/>
            <person name="Bonants P.J.M."/>
            <person name="Smith D.S."/>
            <person name="Levesque C.A."/>
            <person name="van der Lee T.A.J."/>
        </authorList>
    </citation>
    <scope>NUCLEOTIDE SEQUENCE [LARGE SCALE GENOMIC DNA]</scope>
    <source>
        <strain evidence="5 6">JEL517</strain>
    </source>
</reference>
<dbReference type="EMBL" id="QEAO01000028">
    <property type="protein sequence ID" value="TPX32628.1"/>
    <property type="molecule type" value="Genomic_DNA"/>
</dbReference>
<comment type="caution">
    <text evidence="5">The sequence shown here is derived from an EMBL/GenBank/DDBJ whole genome shotgun (WGS) entry which is preliminary data.</text>
</comment>
<dbReference type="STRING" id="1806994.A0A507BZT5"/>
<feature type="domain" description="Flavoprotein" evidence="4">
    <location>
        <begin position="30"/>
        <end position="202"/>
    </location>
</feature>
<dbReference type="OrthoDB" id="1532798at2759"/>
<proteinExistence type="inferred from homology"/>
<dbReference type="GO" id="GO:0015937">
    <property type="term" value="P:coenzyme A biosynthetic process"/>
    <property type="evidence" value="ECO:0007669"/>
    <property type="project" value="UniProtKB-KW"/>
</dbReference>
<protein>
    <recommendedName>
        <fullName evidence="4">Flavoprotein domain-containing protein</fullName>
    </recommendedName>
</protein>
<keyword evidence="6" id="KW-1185">Reference proteome</keyword>
<accession>A0A507BZT5</accession>
<evidence type="ECO:0000313" key="6">
    <source>
        <dbReference type="Proteomes" id="UP000319731"/>
    </source>
</evidence>
<dbReference type="Pfam" id="PF02441">
    <property type="entry name" value="Flavoprotein"/>
    <property type="match status" value="1"/>
</dbReference>
<dbReference type="AlphaFoldDB" id="A0A507BZT5"/>